<dbReference type="OrthoDB" id="6064888at2"/>
<keyword evidence="4" id="KW-1185">Reference proteome</keyword>
<dbReference type="EMBL" id="CBXF010000002">
    <property type="protein sequence ID" value="CDL81068.1"/>
    <property type="molecule type" value="Genomic_DNA"/>
</dbReference>
<dbReference type="RefSeq" id="WP_038234337.1">
    <property type="nucleotide sequence ID" value="NZ_CAWLWS010000002.1"/>
</dbReference>
<dbReference type="PANTHER" id="PTHR41248:SF1">
    <property type="entry name" value="NORD PROTEIN"/>
    <property type="match status" value="1"/>
</dbReference>
<gene>
    <name evidence="3" type="ORF">XSR1_100111</name>
</gene>
<dbReference type="InterPro" id="IPR051928">
    <property type="entry name" value="NorD/CobT"/>
</dbReference>
<dbReference type="InterPro" id="IPR006538">
    <property type="entry name" value="CobT"/>
</dbReference>
<dbReference type="STRING" id="1427518.XSR1_100111"/>
<evidence type="ECO:0000313" key="4">
    <source>
        <dbReference type="Proteomes" id="UP000019202"/>
    </source>
</evidence>
<dbReference type="InterPro" id="IPR025861">
    <property type="entry name" value="CobT_VWA_dom"/>
</dbReference>
<evidence type="ECO:0000256" key="1">
    <source>
        <dbReference type="SAM" id="MobiDB-lite"/>
    </source>
</evidence>
<feature type="compositionally biased region" description="Basic and acidic residues" evidence="1">
    <location>
        <begin position="246"/>
        <end position="261"/>
    </location>
</feature>
<feature type="compositionally biased region" description="Basic and acidic residues" evidence="1">
    <location>
        <begin position="290"/>
        <end position="311"/>
    </location>
</feature>
<feature type="domain" description="Cobalamin biosynthesis protein CobT VWA" evidence="2">
    <location>
        <begin position="524"/>
        <end position="726"/>
    </location>
</feature>
<dbReference type="GO" id="GO:0009236">
    <property type="term" value="P:cobalamin biosynthetic process"/>
    <property type="evidence" value="ECO:0007669"/>
    <property type="project" value="InterPro"/>
</dbReference>
<organism evidence="3 4">
    <name type="scientific">Xenorhabdus szentirmaii DSM 16338</name>
    <dbReference type="NCBI Taxonomy" id="1427518"/>
    <lineage>
        <taxon>Bacteria</taxon>
        <taxon>Pseudomonadati</taxon>
        <taxon>Pseudomonadota</taxon>
        <taxon>Gammaproteobacteria</taxon>
        <taxon>Enterobacterales</taxon>
        <taxon>Morganellaceae</taxon>
        <taxon>Xenorhabdus</taxon>
    </lineage>
</organism>
<dbReference type="Proteomes" id="UP000019202">
    <property type="component" value="Unassembled WGS sequence"/>
</dbReference>
<feature type="compositionally biased region" description="Polar residues" evidence="1">
    <location>
        <begin position="320"/>
        <end position="343"/>
    </location>
</feature>
<name>W1ITB7_9GAMM</name>
<dbReference type="PIRSF" id="PIRSF031715">
    <property type="entry name" value="Cob_chel_CobT"/>
    <property type="match status" value="1"/>
</dbReference>
<protein>
    <recommendedName>
        <fullName evidence="2">Cobalamin biosynthesis protein CobT VWA domain-containing protein</fullName>
    </recommendedName>
</protein>
<feature type="compositionally biased region" description="Acidic residues" evidence="1">
    <location>
        <begin position="381"/>
        <end position="391"/>
    </location>
</feature>
<dbReference type="AlphaFoldDB" id="W1ITB7"/>
<feature type="region of interest" description="Disordered" evidence="1">
    <location>
        <begin position="227"/>
        <end position="401"/>
    </location>
</feature>
<dbReference type="PANTHER" id="PTHR41248">
    <property type="entry name" value="NORD PROTEIN"/>
    <property type="match status" value="1"/>
</dbReference>
<dbReference type="SUPFAM" id="SSF53300">
    <property type="entry name" value="vWA-like"/>
    <property type="match status" value="1"/>
</dbReference>
<dbReference type="InterPro" id="IPR036465">
    <property type="entry name" value="vWFA_dom_sf"/>
</dbReference>
<reference evidence="3" key="1">
    <citation type="submission" date="2013-11" db="EMBL/GenBank/DDBJ databases">
        <title>Draft genome sequence and annotation of the entomopathogenic bacteria, Xenorhabdus cabanillasi strain JM26 and Xenorhabdus szentirmai strain DSM 16338.</title>
        <authorList>
            <person name="Gualtieri M."/>
            <person name="Ogier J.C."/>
            <person name="Pages S."/>
            <person name="Givaudan A."/>
            <person name="Gaudriault S."/>
        </authorList>
    </citation>
    <scope>NUCLEOTIDE SEQUENCE [LARGE SCALE GENOMIC DNA]</scope>
    <source>
        <strain evidence="3">DSM 16338</strain>
    </source>
</reference>
<feature type="compositionally biased region" description="Polar residues" evidence="1">
    <location>
        <begin position="235"/>
        <end position="245"/>
    </location>
</feature>
<feature type="compositionally biased region" description="Basic and acidic residues" evidence="1">
    <location>
        <begin position="350"/>
        <end position="380"/>
    </location>
</feature>
<evidence type="ECO:0000313" key="3">
    <source>
        <dbReference type="EMBL" id="CDL81068.1"/>
    </source>
</evidence>
<comment type="caution">
    <text evidence="3">The sequence shown here is derived from an EMBL/GenBank/DDBJ whole genome shotgun (WGS) entry which is preliminary data.</text>
</comment>
<evidence type="ECO:0000259" key="2">
    <source>
        <dbReference type="Pfam" id="PF11775"/>
    </source>
</evidence>
<dbReference type="Pfam" id="PF11775">
    <property type="entry name" value="CobT_C"/>
    <property type="match status" value="1"/>
</dbReference>
<proteinExistence type="predicted"/>
<accession>W1ITB7</accession>
<sequence>MKKTRKIRQEVLSFRESVQTVVSLLSSQKIRVVDFGDQAYCAYNKKTGKVEYINIPSIPDTASDNLLNAIRGFIDHEVAHVLFTDSSMAKRMAGKKAHHVWNVIEDTYIERKMALIFAGSKQNLLKTQKHIIENYFKGNISDHIKHYGCNTKLLFLNVFLMPASRAMCGHIPFIDFMEPYWDMFEDEMSVLDSIRYRARLNRINNSEGSAKLAADLLRAFRELEGKKKEKPPISDKTNNTYSDTYLKNKEKPNDFLSEKSGDTSGEYEDDSDNISTKETITGKPEIAPGTKEDTISKQSTYDRESDSDKSKLIGGDEETPNSGSKTRNSSESTNSSDFDTGSDSYMGGNDRTEDEVTSHETGKKDEPDKVHPDDEKLTERDLEELDSEDAPETISTEDVTSAMISDEIKSIKDGSYTPYTRSNDFMGLLEDAEDFIRKGGTVGSADWVEKHTSYYELDKKRDLAIFRRDVEPYLSNKYQTLSKDLERAIASKNRVQKVNGLRRGKINSSSLWKITVPSINDDRVFSKKYDHKAVNAAVQIVIDLSGSMGGTRIELAVASAYALSDALDKIRVPNLISGFTTVGCMNGAISANRYEPLFLPTLKNWNEKANSTTCMGRLGAVVDSIPLCNNVDGESILALSRHHAGRTEDKQIMLVLSDGAPCAEGNGFGNHLIEVAEFLTSTANLELLAVGIQTDDPARYYKYHTRVDSVEDLPKTVITGIRNVLLGNGVVF</sequence>